<evidence type="ECO:0000256" key="1">
    <source>
        <dbReference type="SAM" id="SignalP"/>
    </source>
</evidence>
<dbReference type="EMBL" id="JAKKPZ010000053">
    <property type="protein sequence ID" value="KAI1705786.1"/>
    <property type="molecule type" value="Genomic_DNA"/>
</dbReference>
<sequence>MKVNCLFAAITWTYFVLVEIISVNAPISKPTHATQEPPPGFSADAPEVLNKLQNSLGAKKDGTVKAQASLQNALTQFSVDADDRWFYLKDLSALLRAIVKGIKFPSQDHKWARMEFDENCEQGRAQGITLDCFYEKQLSVLYKKYWKRCEQNAELVKYWHTVDNNQFQTALNVYWAFGIADTIEVVGQAAIDEWDLENAEKIFRNDPKTLGEIIRPFLKAMRKIRVVLDGEVQDGKTTPNLMDIDEEMDNKFKYPRKEISFEGIFLRFFSKDFLKPTTTSEMFAHIAKRKKLLNPDGLRDLKNNSPEEFWIFLSHLSCLITAFRKNVRIKKEEKIPVFMKRTRFKIPVIQPGAFMRKVEGKNSVAAAYINEVQKCKKDDTGQSESDKLDLQVEYMSCSFSNWLMLNHFHYARNSYTQEDFGKLVEKTDQKSQKRTFKIWNKRISVSRLRRSKLDMTDLWTAVNIQWAIGWLYPLTFLAKAVEDHYRQLEKDTASWSKIDQEKKVIGRRFLDTLKKLSDLGSELLQMEALEKFKKFDFKRLPVENFEPIYLTNVEYVYVRR</sequence>
<name>A0AAD4MYX5_9BILA</name>
<protein>
    <submittedName>
        <fullName evidence="2">Uncharacterized protein</fullName>
    </submittedName>
</protein>
<dbReference type="Proteomes" id="UP001201812">
    <property type="component" value="Unassembled WGS sequence"/>
</dbReference>
<evidence type="ECO:0000313" key="2">
    <source>
        <dbReference type="EMBL" id="KAI1705786.1"/>
    </source>
</evidence>
<reference evidence="2" key="1">
    <citation type="submission" date="2022-01" db="EMBL/GenBank/DDBJ databases">
        <title>Genome Sequence Resource for Two Populations of Ditylenchus destructor, the Migratory Endoparasitic Phytonematode.</title>
        <authorList>
            <person name="Zhang H."/>
            <person name="Lin R."/>
            <person name="Xie B."/>
        </authorList>
    </citation>
    <scope>NUCLEOTIDE SEQUENCE</scope>
    <source>
        <strain evidence="2">BazhouSP</strain>
    </source>
</reference>
<accession>A0AAD4MYX5</accession>
<proteinExistence type="predicted"/>
<feature type="chain" id="PRO_5042203280" evidence="1">
    <location>
        <begin position="21"/>
        <end position="560"/>
    </location>
</feature>
<evidence type="ECO:0000313" key="3">
    <source>
        <dbReference type="Proteomes" id="UP001201812"/>
    </source>
</evidence>
<comment type="caution">
    <text evidence="2">The sequence shown here is derived from an EMBL/GenBank/DDBJ whole genome shotgun (WGS) entry which is preliminary data.</text>
</comment>
<gene>
    <name evidence="2" type="ORF">DdX_13398</name>
</gene>
<organism evidence="2 3">
    <name type="scientific">Ditylenchus destructor</name>
    <dbReference type="NCBI Taxonomy" id="166010"/>
    <lineage>
        <taxon>Eukaryota</taxon>
        <taxon>Metazoa</taxon>
        <taxon>Ecdysozoa</taxon>
        <taxon>Nematoda</taxon>
        <taxon>Chromadorea</taxon>
        <taxon>Rhabditida</taxon>
        <taxon>Tylenchina</taxon>
        <taxon>Tylenchomorpha</taxon>
        <taxon>Sphaerularioidea</taxon>
        <taxon>Anguinidae</taxon>
        <taxon>Anguininae</taxon>
        <taxon>Ditylenchus</taxon>
    </lineage>
</organism>
<feature type="signal peptide" evidence="1">
    <location>
        <begin position="1"/>
        <end position="20"/>
    </location>
</feature>
<keyword evidence="1" id="KW-0732">Signal</keyword>
<dbReference type="AlphaFoldDB" id="A0AAD4MYX5"/>
<keyword evidence="3" id="KW-1185">Reference proteome</keyword>